<dbReference type="Proteomes" id="UP001596472">
    <property type="component" value="Unassembled WGS sequence"/>
</dbReference>
<sequence>MMMLLTLVALGLLSLSSISLRTASRGSAMAEARENARLALTLAIGELQKTLGPDKAITATSGILSENPAKNHITGVWDSWDYDISSSSLDYDSEKSSRFRKWLVSTASPNDAETKDFGNAAWNEPTVELVGDHSYGGSSQSPIVAGLVPVSDGTSSGAFAWHVSDESTKARINLYRDPDLNDTLSRKRALLAGHRPDVSVIKGVDGGKLDFLPNDLTAADYLDSEATTSKVISLNQVGLLPGNGNSPEKIKAYRDDVTPYSLGLLTDARNGGLKQDLSSIFEMSNSATSTSLPSEFADRKLYDSTHGVSGVSDPYWDALASYYNIFRGVTQPDTDPSFAAQLPQAVSLTDLGPQKTFTPGPVIQKVEMLFTYVTRDSHASWTRDLAAVNPRLAYMGHLVFSPLVTLHNPYNISISFDKLDISMANLPVAFRFSVNDSPQNKELVSMNDLFFQSQFRKEVVFNIQIANWESPGSGSTSEPITLKPGQTLVCSPYLDPDATFNNRSGFFNYTNNLTSTIKSKPGYSGRSMGYDVDWLTPIHNGLSAATQNDGKLGVLGLRDTDSVKIEYAIRQPSIGVKDSFQVSAKVTTEGTSKSYGGLVFTYNDDANLEKLYPEIFSYPEDGSFEAMSAYVPNTEALSNHAKALTFGVFSAYARTTSGGVYDNGTRTPTKGALNFQRDGRLAGMPYLFHNPAQKVVNIDLGNVAPAAQSHELNFQGFTSNGQAEDYFNLDVTNRTAAITGNSTQRGIKSGSYFELPTGPMQTIADFRRSNALTSSYLPNYVQPVSNSRISPLMSTDKVTMSDPTIASYELLDHSTLSNHALYDRFYFSTFASDGDRDPGEAFDGFMSGESRLLSQAFQPYLPPGETSASASEKLFKQGVPMNHTYQEAAGYQMVRGAFNVNSTSIRAWKAKLASMNHSEIATLWAKNGGLEIVTAENTPILPMSLTNGGVAGSAIVDAAKIDNTRTNDWNGHQELTDEELELLATRIVDEVRKRGPFLSMSEFVNRRIGPDSELTRMGALEAAITHSRINEKMYTEQVPIAETDLSLKSIYPFNTPLASVGNPASGAPGWVSQGDIMRLLEPAATVRSDTFVIRTYGESRDSAGKVKAKAYAEALVQRMPDYVDSGDSPFVNPYADTDAKEVNKTFGRRMNIISFRWLTSNEI</sequence>
<organism evidence="1 2">
    <name type="scientific">Haloferula chungangensis</name>
    <dbReference type="NCBI Taxonomy" id="1048331"/>
    <lineage>
        <taxon>Bacteria</taxon>
        <taxon>Pseudomonadati</taxon>
        <taxon>Verrucomicrobiota</taxon>
        <taxon>Verrucomicrobiia</taxon>
        <taxon>Verrucomicrobiales</taxon>
        <taxon>Verrucomicrobiaceae</taxon>
        <taxon>Haloferula</taxon>
    </lineage>
</organism>
<evidence type="ECO:0008006" key="3">
    <source>
        <dbReference type="Google" id="ProtNLM"/>
    </source>
</evidence>
<gene>
    <name evidence="1" type="ORF">ACFQY0_08445</name>
</gene>
<name>A0ABW2L7G5_9BACT</name>
<protein>
    <recommendedName>
        <fullName evidence="3">Verru_Chthon cassette protein A</fullName>
    </recommendedName>
</protein>
<dbReference type="EMBL" id="JBHTBS010000003">
    <property type="protein sequence ID" value="MFC7337204.1"/>
    <property type="molecule type" value="Genomic_DNA"/>
</dbReference>
<evidence type="ECO:0000313" key="2">
    <source>
        <dbReference type="Proteomes" id="UP001596472"/>
    </source>
</evidence>
<reference evidence="2" key="1">
    <citation type="journal article" date="2019" name="Int. J. Syst. Evol. Microbiol.">
        <title>The Global Catalogue of Microorganisms (GCM) 10K type strain sequencing project: providing services to taxonomists for standard genome sequencing and annotation.</title>
        <authorList>
            <consortium name="The Broad Institute Genomics Platform"/>
            <consortium name="The Broad Institute Genome Sequencing Center for Infectious Disease"/>
            <person name="Wu L."/>
            <person name="Ma J."/>
        </authorList>
    </citation>
    <scope>NUCLEOTIDE SEQUENCE [LARGE SCALE GENOMIC DNA]</scope>
    <source>
        <strain evidence="2">CGMCC 4.1467</strain>
    </source>
</reference>
<comment type="caution">
    <text evidence="1">The sequence shown here is derived from an EMBL/GenBank/DDBJ whole genome shotgun (WGS) entry which is preliminary data.</text>
</comment>
<keyword evidence="2" id="KW-1185">Reference proteome</keyword>
<accession>A0ABW2L7G5</accession>
<proteinExistence type="predicted"/>
<evidence type="ECO:0000313" key="1">
    <source>
        <dbReference type="EMBL" id="MFC7337204.1"/>
    </source>
</evidence>